<proteinExistence type="predicted"/>
<evidence type="ECO:0000313" key="2">
    <source>
        <dbReference type="EMBL" id="QHS99403.1"/>
    </source>
</evidence>
<accession>A0A6C0C7A8</accession>
<keyword evidence="1" id="KW-0812">Transmembrane</keyword>
<protein>
    <submittedName>
        <fullName evidence="2">Uncharacterized protein</fullName>
    </submittedName>
</protein>
<feature type="transmembrane region" description="Helical" evidence="1">
    <location>
        <begin position="53"/>
        <end position="75"/>
    </location>
</feature>
<dbReference type="AlphaFoldDB" id="A0A6C0C7A8"/>
<organism evidence="2">
    <name type="scientific">viral metagenome</name>
    <dbReference type="NCBI Taxonomy" id="1070528"/>
    <lineage>
        <taxon>unclassified sequences</taxon>
        <taxon>metagenomes</taxon>
        <taxon>organismal metagenomes</taxon>
    </lineage>
</organism>
<name>A0A6C0C7A8_9ZZZZ</name>
<sequence>MYRSFIRRNITSVAIIIFVIAFCLVQFYAPNFLYNEDGSLRQFGIGYKKKTVIPNWLVALLLAIISYLFVLYYLAIPKLKF</sequence>
<feature type="transmembrane region" description="Helical" evidence="1">
    <location>
        <begin position="12"/>
        <end position="33"/>
    </location>
</feature>
<evidence type="ECO:0000256" key="1">
    <source>
        <dbReference type="SAM" id="Phobius"/>
    </source>
</evidence>
<dbReference type="EMBL" id="MN739342">
    <property type="protein sequence ID" value="QHS99403.1"/>
    <property type="molecule type" value="Genomic_DNA"/>
</dbReference>
<keyword evidence="1" id="KW-0472">Membrane</keyword>
<keyword evidence="1" id="KW-1133">Transmembrane helix</keyword>
<reference evidence="2" key="1">
    <citation type="journal article" date="2020" name="Nature">
        <title>Giant virus diversity and host interactions through global metagenomics.</title>
        <authorList>
            <person name="Schulz F."/>
            <person name="Roux S."/>
            <person name="Paez-Espino D."/>
            <person name="Jungbluth S."/>
            <person name="Walsh D.A."/>
            <person name="Denef V.J."/>
            <person name="McMahon K.D."/>
            <person name="Konstantinidis K.T."/>
            <person name="Eloe-Fadrosh E.A."/>
            <person name="Kyrpides N.C."/>
            <person name="Woyke T."/>
        </authorList>
    </citation>
    <scope>NUCLEOTIDE SEQUENCE</scope>
    <source>
        <strain evidence="2">GVMAG-M-3300020185-33</strain>
    </source>
</reference>